<name>A0A0J8JAP3_9LIST</name>
<keyword evidence="2" id="KW-1185">Reference proteome</keyword>
<evidence type="ECO:0000313" key="1">
    <source>
        <dbReference type="EMBL" id="KMT61421.1"/>
    </source>
</evidence>
<gene>
    <name evidence="1" type="ORF">X560_0001</name>
</gene>
<evidence type="ECO:0000313" key="2">
    <source>
        <dbReference type="Proteomes" id="UP000052258"/>
    </source>
</evidence>
<proteinExistence type="predicted"/>
<dbReference type="AlphaFoldDB" id="A0A0J8JAP3"/>
<dbReference type="Proteomes" id="UP000052258">
    <property type="component" value="Unassembled WGS sequence"/>
</dbReference>
<reference evidence="1 2" key="1">
    <citation type="journal article" date="2015" name="Genome Biol. Evol.">
        <title>Comparative Genomics of Listeria Sensu Lato: Genus-Wide Differences in Evolutionary Dynamics and the Progressive Gain of Complex, Potentially Pathogenicity-Related Traits through Lateral Gene Transfer.</title>
        <authorList>
            <person name="Chiara M."/>
            <person name="Caruso M."/>
            <person name="D'Erchia A.M."/>
            <person name="Manzari C."/>
            <person name="Fraccalvieri R."/>
            <person name="Goffredo E."/>
            <person name="Latorre L."/>
            <person name="Miccolupo A."/>
            <person name="Padalino I."/>
            <person name="Santagada G."/>
            <person name="Chiocco D."/>
            <person name="Pesole G."/>
            <person name="Horner D.S."/>
            <person name="Parisi A."/>
        </authorList>
    </citation>
    <scope>NUCLEOTIDE SEQUENCE [LARGE SCALE GENOMIC DNA]</scope>
    <source>
        <strain evidence="1 2">1991</strain>
    </source>
</reference>
<organism evidence="1 2">
    <name type="scientific">Listeria fleischmannii 1991</name>
    <dbReference type="NCBI Taxonomy" id="1430899"/>
    <lineage>
        <taxon>Bacteria</taxon>
        <taxon>Bacillati</taxon>
        <taxon>Bacillota</taxon>
        <taxon>Bacilli</taxon>
        <taxon>Bacillales</taxon>
        <taxon>Listeriaceae</taxon>
        <taxon>Listeria</taxon>
    </lineage>
</organism>
<sequence>MGTHPSGIYVRIRQVGDLYVYRAKYNDGRSKNLEITKRLAVLDSLPADYPMSNIEEEIKFWIWRYVEIKDGIKKM</sequence>
<protein>
    <submittedName>
        <fullName evidence="1">Uncharacterized protein</fullName>
    </submittedName>
</protein>
<dbReference type="EMBL" id="AZHO01000001">
    <property type="protein sequence ID" value="KMT61421.1"/>
    <property type="molecule type" value="Genomic_DNA"/>
</dbReference>
<comment type="caution">
    <text evidence="1">The sequence shown here is derived from an EMBL/GenBank/DDBJ whole genome shotgun (WGS) entry which is preliminary data.</text>
</comment>
<accession>A0A0J8JAP3</accession>
<dbReference type="PATRIC" id="fig|1430899.3.peg.2"/>